<sequence length="71" mass="7962">MTWPRNLKVGRREGGYVDFCVQTNKNYDGEDDGSKERKPGTKFRGREKWDFPHGGEAAPAASPDLVSSYTP</sequence>
<feature type="region of interest" description="Disordered" evidence="1">
    <location>
        <begin position="23"/>
        <end position="71"/>
    </location>
</feature>
<evidence type="ECO:0000313" key="2">
    <source>
        <dbReference type="EMBL" id="KDR71342.1"/>
    </source>
</evidence>
<dbReference type="EMBL" id="KL142393">
    <property type="protein sequence ID" value="KDR71342.1"/>
    <property type="molecule type" value="Genomic_DNA"/>
</dbReference>
<gene>
    <name evidence="2" type="ORF">GALMADRAFT_254133</name>
</gene>
<accession>A0A067SMT4</accession>
<protein>
    <submittedName>
        <fullName evidence="2">Uncharacterized protein</fullName>
    </submittedName>
</protein>
<keyword evidence="3" id="KW-1185">Reference proteome</keyword>
<dbReference type="HOGENOM" id="CLU_2740188_0_0_1"/>
<reference evidence="3" key="1">
    <citation type="journal article" date="2014" name="Proc. Natl. Acad. Sci. U.S.A.">
        <title>Extensive sampling of basidiomycete genomes demonstrates inadequacy of the white-rot/brown-rot paradigm for wood decay fungi.</title>
        <authorList>
            <person name="Riley R."/>
            <person name="Salamov A.A."/>
            <person name="Brown D.W."/>
            <person name="Nagy L.G."/>
            <person name="Floudas D."/>
            <person name="Held B.W."/>
            <person name="Levasseur A."/>
            <person name="Lombard V."/>
            <person name="Morin E."/>
            <person name="Otillar R."/>
            <person name="Lindquist E.A."/>
            <person name="Sun H."/>
            <person name="LaButti K.M."/>
            <person name="Schmutz J."/>
            <person name="Jabbour D."/>
            <person name="Luo H."/>
            <person name="Baker S.E."/>
            <person name="Pisabarro A.G."/>
            <person name="Walton J.D."/>
            <person name="Blanchette R.A."/>
            <person name="Henrissat B."/>
            <person name="Martin F."/>
            <person name="Cullen D."/>
            <person name="Hibbett D.S."/>
            <person name="Grigoriev I.V."/>
        </authorList>
    </citation>
    <scope>NUCLEOTIDE SEQUENCE [LARGE SCALE GENOMIC DNA]</scope>
    <source>
        <strain evidence="3">CBS 339.88</strain>
    </source>
</reference>
<dbReference type="Proteomes" id="UP000027222">
    <property type="component" value="Unassembled WGS sequence"/>
</dbReference>
<organism evidence="2 3">
    <name type="scientific">Galerina marginata (strain CBS 339.88)</name>
    <dbReference type="NCBI Taxonomy" id="685588"/>
    <lineage>
        <taxon>Eukaryota</taxon>
        <taxon>Fungi</taxon>
        <taxon>Dikarya</taxon>
        <taxon>Basidiomycota</taxon>
        <taxon>Agaricomycotina</taxon>
        <taxon>Agaricomycetes</taxon>
        <taxon>Agaricomycetidae</taxon>
        <taxon>Agaricales</taxon>
        <taxon>Agaricineae</taxon>
        <taxon>Strophariaceae</taxon>
        <taxon>Galerina</taxon>
    </lineage>
</organism>
<evidence type="ECO:0000256" key="1">
    <source>
        <dbReference type="SAM" id="MobiDB-lite"/>
    </source>
</evidence>
<evidence type="ECO:0000313" key="3">
    <source>
        <dbReference type="Proteomes" id="UP000027222"/>
    </source>
</evidence>
<name>A0A067SMT4_GALM3</name>
<feature type="compositionally biased region" description="Basic and acidic residues" evidence="1">
    <location>
        <begin position="32"/>
        <end position="53"/>
    </location>
</feature>
<proteinExistence type="predicted"/>
<dbReference type="AlphaFoldDB" id="A0A067SMT4"/>